<reference evidence="2 3" key="1">
    <citation type="journal article" date="2012" name="MBio">
        <title>Comparative genome analysis of three eukaryotic parasites with differing abilities to transform leukocytes reveals key mediators of Theileria-induced leukocyte transformation.</title>
        <authorList>
            <person name="Hayashida K."/>
            <person name="Hara Y."/>
            <person name="Abe T."/>
            <person name="Yamasaki C."/>
            <person name="Toyoda A."/>
            <person name="Kosuge T."/>
            <person name="Suzuki Y."/>
            <person name="Sato Y."/>
            <person name="Kawashima S."/>
            <person name="Katayama T."/>
            <person name="Wakaguri H."/>
            <person name="Inoue N."/>
            <person name="Homma K."/>
            <person name="Tada-Umezaki M."/>
            <person name="Yagi Y."/>
            <person name="Fujii Y."/>
            <person name="Habara T."/>
            <person name="Kanehisa M."/>
            <person name="Watanabe H."/>
            <person name="Ito K."/>
            <person name="Gojobori T."/>
            <person name="Sugawara H."/>
            <person name="Imanishi T."/>
            <person name="Weir W."/>
            <person name="Gardner M."/>
            <person name="Pain A."/>
            <person name="Shiels B."/>
            <person name="Hattori M."/>
            <person name="Nene V."/>
            <person name="Sugimoto C."/>
        </authorList>
    </citation>
    <scope>NUCLEOTIDE SEQUENCE [LARGE SCALE GENOMIC DNA]</scope>
    <source>
        <strain evidence="2 3">Shintoku</strain>
    </source>
</reference>
<dbReference type="OMA" id="SLSKWRF"/>
<accession>J4C9C5</accession>
<organism evidence="2 3">
    <name type="scientific">Theileria orientalis strain Shintoku</name>
    <dbReference type="NCBI Taxonomy" id="869250"/>
    <lineage>
        <taxon>Eukaryota</taxon>
        <taxon>Sar</taxon>
        <taxon>Alveolata</taxon>
        <taxon>Apicomplexa</taxon>
        <taxon>Aconoidasida</taxon>
        <taxon>Piroplasmida</taxon>
        <taxon>Theileriidae</taxon>
        <taxon>Theileria</taxon>
    </lineage>
</organism>
<feature type="compositionally biased region" description="Low complexity" evidence="1">
    <location>
        <begin position="672"/>
        <end position="684"/>
    </location>
</feature>
<proteinExistence type="predicted"/>
<name>J4C9C5_THEOR</name>
<dbReference type="RefSeq" id="XP_009692599.1">
    <property type="nucleotide sequence ID" value="XM_009694304.1"/>
</dbReference>
<dbReference type="GeneID" id="20716716"/>
<feature type="compositionally biased region" description="Basic and acidic residues" evidence="1">
    <location>
        <begin position="699"/>
        <end position="709"/>
    </location>
</feature>
<dbReference type="VEuPathDB" id="PiroplasmaDB:TOT_040000667"/>
<sequence>MYLNIVKNNVKYLFHQKRYNIEANSNRCEYNDVIPFSFNEIDKIVKKRNNISEKSIHIDKLHRNVFYKFIRQTNSIIYSNVSLNKPVKNNITETVSSDNLNNKREPEEEIVCNQIERILGSLDKDNLIIVLQRSLAAHYHSKLKCWYSLSTKTLRHCFLNEQKLGCEDLVKILASLSKWRFHSLSEFGNKIDFYILLNHKWDTYQASQVLWSLCHLNLFTLKAFDYLNDIIVGKLSSSTLNKTLALNSNVPDSQNNEVSAPETGDGEQDFGLNEDFYENIHRIASANLTRLSKTGISSPVLSSIHDYLSKNLVILKCLDTKTMLSVTALFPHGVYNDKLTISVLEILASSFYRYTQAQAVQILYNFAIVHSDLSLRARDLVIKLLYQFRVLVLSSDCTFIPSAVCKLLYASRVFLSNFDINFVSKCLSDLNANLHLIGQFSLVGNMLCLNQMVNEFGSKLDSRQRENIANTMNNLIKFDENGSFSKLVEGSLVPLENMKLWHLSVVNNIDGKRNTDSTLGLVSNLNMYNATRLNDSFSDFYETCKGENYMSSMKNLVLFIALLNVFKREVAFSNGHIPSVSNALIKILTNIFKEDPSEMGNECKAAVNYLEDTRGSRVVENDEVVIVKFWQLIRLFKGEASVCNVSGCNGTNKDEMAKELFDSFYSHTYSNRSYSRSGNGRENSAVNCYTSEDGTSRGGEVEVKEREDDDRSNKYINKYLQSSCRPIQVDLVYTKLFFLQDHPKYFIRLMPSIIIGEALNTKAHDLDIFKIADLLEREKQWNCLSRYLDANGGSFGHQPSTSYEKKSEELEGSKVQLRGFYSNWNVSEMEIDYILENQYTGPWMCPYILKNASNQTILIFQMKNKEVSNLHIFDVLRRDVLTKFGYNFIELCYW</sequence>
<dbReference type="AlphaFoldDB" id="J4C9C5"/>
<dbReference type="EMBL" id="AP011949">
    <property type="protein sequence ID" value="BAM42298.1"/>
    <property type="molecule type" value="Genomic_DNA"/>
</dbReference>
<evidence type="ECO:0000313" key="3">
    <source>
        <dbReference type="Proteomes" id="UP000003786"/>
    </source>
</evidence>
<keyword evidence="3" id="KW-1185">Reference proteome</keyword>
<dbReference type="eggNOG" id="ENOG502QX5V">
    <property type="taxonomic scope" value="Eukaryota"/>
</dbReference>
<evidence type="ECO:0000256" key="1">
    <source>
        <dbReference type="SAM" id="MobiDB-lite"/>
    </source>
</evidence>
<dbReference type="Proteomes" id="UP000003786">
    <property type="component" value="Chromosome 4"/>
</dbReference>
<gene>
    <name evidence="2" type="ORF">TOT_040000667</name>
</gene>
<feature type="region of interest" description="Disordered" evidence="1">
    <location>
        <begin position="672"/>
        <end position="709"/>
    </location>
</feature>
<evidence type="ECO:0000313" key="2">
    <source>
        <dbReference type="EMBL" id="BAM42298.1"/>
    </source>
</evidence>
<protein>
    <submittedName>
        <fullName evidence="2">Uncharacterized protein</fullName>
    </submittedName>
</protein>
<dbReference type="OrthoDB" id="360727at2759"/>
<dbReference type="KEGG" id="tot:TOT_040000667"/>